<dbReference type="InterPro" id="IPR016024">
    <property type="entry name" value="ARM-type_fold"/>
</dbReference>
<dbReference type="GO" id="GO:0038203">
    <property type="term" value="P:TORC2 signaling"/>
    <property type="evidence" value="ECO:0007669"/>
    <property type="project" value="TreeGrafter"/>
</dbReference>
<dbReference type="PANTHER" id="PTHR13298:SF11">
    <property type="entry name" value="RAPAMYCIN-INSENSITIVE COMPANION OF MTOR"/>
    <property type="match status" value="1"/>
</dbReference>
<accession>A0A3B4XWI8</accession>
<dbReference type="Proteomes" id="UP000261360">
    <property type="component" value="Unplaced"/>
</dbReference>
<evidence type="ECO:0000259" key="2">
    <source>
        <dbReference type="SMART" id="SM01308"/>
    </source>
</evidence>
<dbReference type="AlphaFoldDB" id="A0A3B4XWI8"/>
<organism evidence="3 4">
    <name type="scientific">Seriola lalandi dorsalis</name>
    <dbReference type="NCBI Taxonomy" id="1841481"/>
    <lineage>
        <taxon>Eukaryota</taxon>
        <taxon>Metazoa</taxon>
        <taxon>Chordata</taxon>
        <taxon>Craniata</taxon>
        <taxon>Vertebrata</taxon>
        <taxon>Euteleostomi</taxon>
        <taxon>Actinopterygii</taxon>
        <taxon>Neopterygii</taxon>
        <taxon>Teleostei</taxon>
        <taxon>Neoteleostei</taxon>
        <taxon>Acanthomorphata</taxon>
        <taxon>Carangaria</taxon>
        <taxon>Carangiformes</taxon>
        <taxon>Carangidae</taxon>
        <taxon>Seriola</taxon>
    </lineage>
</organism>
<evidence type="ECO:0000256" key="1">
    <source>
        <dbReference type="ARBA" id="ARBA00008878"/>
    </source>
</evidence>
<dbReference type="GO" id="GO:0043539">
    <property type="term" value="F:protein serine/threonine kinase activator activity"/>
    <property type="evidence" value="ECO:0007669"/>
    <property type="project" value="TreeGrafter"/>
</dbReference>
<dbReference type="InterPro" id="IPR011989">
    <property type="entry name" value="ARM-like"/>
</dbReference>
<evidence type="ECO:0000313" key="3">
    <source>
        <dbReference type="Ensembl" id="ENSSLDP00000015673.1"/>
    </source>
</evidence>
<reference evidence="3" key="1">
    <citation type="submission" date="2025-08" db="UniProtKB">
        <authorList>
            <consortium name="Ensembl"/>
        </authorList>
    </citation>
    <scope>IDENTIFICATION</scope>
</reference>
<dbReference type="SMART" id="SM01308">
    <property type="entry name" value="RICTOR_N"/>
    <property type="match status" value="1"/>
</dbReference>
<evidence type="ECO:0000313" key="4">
    <source>
        <dbReference type="Proteomes" id="UP000261360"/>
    </source>
</evidence>
<dbReference type="PANTHER" id="PTHR13298">
    <property type="entry name" value="CYTOSOLIC REGULATOR PIANISSIMO"/>
    <property type="match status" value="1"/>
</dbReference>
<protein>
    <recommendedName>
        <fullName evidence="2">Rapamycin-insensitive companion of mTOR N-terminal domain-containing protein</fullName>
    </recommendedName>
</protein>
<dbReference type="Ensembl" id="ENSSLDT00000016254.1">
    <property type="protein sequence ID" value="ENSSLDP00000015673.1"/>
    <property type="gene ID" value="ENSSLDG00000012441.1"/>
</dbReference>
<reference evidence="3" key="2">
    <citation type="submission" date="2025-09" db="UniProtKB">
        <authorList>
            <consortium name="Ensembl"/>
        </authorList>
    </citation>
    <scope>IDENTIFICATION</scope>
</reference>
<dbReference type="Pfam" id="PF14664">
    <property type="entry name" value="RICTOR_N"/>
    <property type="match status" value="1"/>
</dbReference>
<name>A0A3B4XWI8_SERLL</name>
<feature type="domain" description="Rapamycin-insensitive companion of mTOR N-terminal" evidence="2">
    <location>
        <begin position="57"/>
        <end position="258"/>
    </location>
</feature>
<dbReference type="GeneTree" id="ENSGT00390000002096"/>
<dbReference type="STRING" id="1841481.ENSSLDP00000015673"/>
<dbReference type="GO" id="GO:0051897">
    <property type="term" value="P:positive regulation of phosphatidylinositol 3-kinase/protein kinase B signal transduction"/>
    <property type="evidence" value="ECO:0007669"/>
    <property type="project" value="TreeGrafter"/>
</dbReference>
<comment type="similarity">
    <text evidence="1">Belongs to the RICTOR family.</text>
</comment>
<keyword evidence="4" id="KW-1185">Reference proteome</keyword>
<dbReference type="GO" id="GO:0031932">
    <property type="term" value="C:TORC2 complex"/>
    <property type="evidence" value="ECO:0007669"/>
    <property type="project" value="InterPro"/>
</dbReference>
<dbReference type="InterPro" id="IPR028267">
    <property type="entry name" value="Pianissimo_N"/>
</dbReference>
<dbReference type="InterPro" id="IPR028268">
    <property type="entry name" value="Pianissimo_fam"/>
</dbReference>
<dbReference type="Gene3D" id="1.25.10.10">
    <property type="entry name" value="Leucine-rich Repeat Variant"/>
    <property type="match status" value="1"/>
</dbReference>
<dbReference type="SUPFAM" id="SSF48371">
    <property type="entry name" value="ARM repeat"/>
    <property type="match status" value="1"/>
</dbReference>
<proteinExistence type="inferred from homology"/>
<sequence>MAASFRGRPIRSLRMRGRNDSGEENVPLDLTREPSENFREILQNVAKPHGVSNMRKLGHLNNFIKVMLSSCDAFASRFYFLRLALLNEAKEVRAAGLRALRYLIRDTSVLQKVLRLQVDYLIARCIDIQQSNEGERTQALRLVRKIITVNAMLFPTSIANSLIAVGTDGLQERDRMVRAAIAIVCELALKNPEVVAKRGGLSTILKSVIDCQLSRINEALITTILHLLNHPRTRQYVRIDVELEVHTDTGSEEATVNK</sequence>